<keyword evidence="3" id="KW-1185">Reference proteome</keyword>
<protein>
    <submittedName>
        <fullName evidence="2">Uncharacterized protein</fullName>
    </submittedName>
</protein>
<name>A0A5N5T3M9_9CRUS</name>
<proteinExistence type="predicted"/>
<dbReference type="EMBL" id="SEYY01013363">
    <property type="protein sequence ID" value="KAB7500629.1"/>
    <property type="molecule type" value="Genomic_DNA"/>
</dbReference>
<feature type="region of interest" description="Disordered" evidence="1">
    <location>
        <begin position="62"/>
        <end position="114"/>
    </location>
</feature>
<organism evidence="2 3">
    <name type="scientific">Armadillidium nasatum</name>
    <dbReference type="NCBI Taxonomy" id="96803"/>
    <lineage>
        <taxon>Eukaryota</taxon>
        <taxon>Metazoa</taxon>
        <taxon>Ecdysozoa</taxon>
        <taxon>Arthropoda</taxon>
        <taxon>Crustacea</taxon>
        <taxon>Multicrustacea</taxon>
        <taxon>Malacostraca</taxon>
        <taxon>Eumalacostraca</taxon>
        <taxon>Peracarida</taxon>
        <taxon>Isopoda</taxon>
        <taxon>Oniscidea</taxon>
        <taxon>Crinocheta</taxon>
        <taxon>Armadillidiidae</taxon>
        <taxon>Armadillidium</taxon>
    </lineage>
</organism>
<comment type="caution">
    <text evidence="2">The sequence shown here is derived from an EMBL/GenBank/DDBJ whole genome shotgun (WGS) entry which is preliminary data.</text>
</comment>
<evidence type="ECO:0000313" key="2">
    <source>
        <dbReference type="EMBL" id="KAB7500629.1"/>
    </source>
</evidence>
<gene>
    <name evidence="2" type="ORF">Anas_05246</name>
</gene>
<reference evidence="2 3" key="1">
    <citation type="journal article" date="2019" name="PLoS Biol.">
        <title>Sex chromosomes control vertical transmission of feminizing Wolbachia symbionts in an isopod.</title>
        <authorList>
            <person name="Becking T."/>
            <person name="Chebbi M.A."/>
            <person name="Giraud I."/>
            <person name="Moumen B."/>
            <person name="Laverre T."/>
            <person name="Caubet Y."/>
            <person name="Peccoud J."/>
            <person name="Gilbert C."/>
            <person name="Cordaux R."/>
        </authorList>
    </citation>
    <scope>NUCLEOTIDE SEQUENCE [LARGE SCALE GENOMIC DNA]</scope>
    <source>
        <strain evidence="2">ANa2</strain>
        <tissue evidence="2">Whole body excluding digestive tract and cuticle</tissue>
    </source>
</reference>
<dbReference type="AlphaFoldDB" id="A0A5N5T3M9"/>
<sequence>MRNSDGASANDSSDVGSLDILRDIDEELRICVLSVAKIFICPVLTHPLGLITTVTKERITDEELETEKELGTDEKWGMGEDRGTDEEDRRTDEERETDEKLNEEREIDEERVTE</sequence>
<evidence type="ECO:0000313" key="3">
    <source>
        <dbReference type="Proteomes" id="UP000326759"/>
    </source>
</evidence>
<evidence type="ECO:0000256" key="1">
    <source>
        <dbReference type="SAM" id="MobiDB-lite"/>
    </source>
</evidence>
<accession>A0A5N5T3M9</accession>
<dbReference type="Proteomes" id="UP000326759">
    <property type="component" value="Unassembled WGS sequence"/>
</dbReference>